<keyword evidence="6 7" id="KW-0012">Acyltransferase</keyword>
<reference evidence="10 11" key="1">
    <citation type="journal article" date="2017" name="Arch. Microbiol.">
        <title>Mariprofundus micogutta sp. nov., a novel iron-oxidizing zetaproteobacterium isolated from a deep-sea hydrothermal field at the Bayonnaise knoll of the Izu-Ogasawara arc, and a description of Mariprofundales ord. nov. and Zetaproteobacteria classis nov.</title>
        <authorList>
            <person name="Makita H."/>
            <person name="Tanaka E."/>
            <person name="Mitsunobu S."/>
            <person name="Miyazaki M."/>
            <person name="Nunoura T."/>
            <person name="Uematsu K."/>
            <person name="Takaki Y."/>
            <person name="Nishi S."/>
            <person name="Shimamura S."/>
            <person name="Takai K."/>
        </authorList>
    </citation>
    <scope>NUCLEOTIDE SEQUENCE [LARGE SCALE GENOMIC DNA]</scope>
    <source>
        <strain evidence="10 11">ET2</strain>
    </source>
</reference>
<organism evidence="10 11">
    <name type="scientific">Mariprofundus micogutta</name>
    <dbReference type="NCBI Taxonomy" id="1921010"/>
    <lineage>
        <taxon>Bacteria</taxon>
        <taxon>Pseudomonadati</taxon>
        <taxon>Pseudomonadota</taxon>
        <taxon>Candidatius Mariprofundia</taxon>
        <taxon>Mariprofundales</taxon>
        <taxon>Mariprofundaceae</taxon>
        <taxon>Mariprofundus</taxon>
    </lineage>
</organism>
<dbReference type="InterPro" id="IPR020573">
    <property type="entry name" value="UDP_GlcNAc_AcTrfase_non-rep"/>
</dbReference>
<keyword evidence="2 7" id="KW-0441">Lipid A biosynthesis</keyword>
<evidence type="ECO:0000313" key="11">
    <source>
        <dbReference type="Proteomes" id="UP000231632"/>
    </source>
</evidence>
<dbReference type="Pfam" id="PF14602">
    <property type="entry name" value="Hexapep_2"/>
    <property type="match status" value="1"/>
</dbReference>
<comment type="subunit">
    <text evidence="7">Homotrimer.</text>
</comment>
<evidence type="ECO:0000256" key="2">
    <source>
        <dbReference type="ARBA" id="ARBA00022556"/>
    </source>
</evidence>
<dbReference type="InterPro" id="IPR056729">
    <property type="entry name" value="GMPPB_C"/>
</dbReference>
<dbReference type="GO" id="GO:0103118">
    <property type="term" value="F:UDP-3-O-[(3R)-3-hydroxyacyl]-glucosamine N-acyltransferase activity"/>
    <property type="evidence" value="ECO:0007669"/>
    <property type="project" value="UniProtKB-EC"/>
</dbReference>
<dbReference type="GO" id="GO:0016020">
    <property type="term" value="C:membrane"/>
    <property type="evidence" value="ECO:0007669"/>
    <property type="project" value="GOC"/>
</dbReference>
<evidence type="ECO:0000256" key="4">
    <source>
        <dbReference type="ARBA" id="ARBA00022737"/>
    </source>
</evidence>
<sequence length="336" mass="35049">MKSVSLHEVAELVGGVIAGFDGDAKQLIITGVNTLSSADASQISFLANKRYSDAVAQTDAAAILVSDAAADPDGCSVIRVRDPYLAFAKLQRLFHPELPASGIRHDSAVIHPEARLAIDVEVGANAVIGEQVTIGEGSRIGAGCIIGDRVSIGKNCLLHAKAVVAHDCVLGNEVYLQSGAVVGSDGFGYAWSGQQHLKIPQVGRVILEDDVEIGANTCIDRGAIEDTVIERGVKLDNQIQIAHNVRVGAFTVMASQVGISGSTTIGKGCQFGGQAGTAGHLNIGDGVKLAAKSGVISDLEAGGTYAGVPAMPHRMWLKVSALMMKLPELWKAQRNR</sequence>
<dbReference type="InterPro" id="IPR001451">
    <property type="entry name" value="Hexapep"/>
</dbReference>
<feature type="domain" description="UDP-3-O-[3-hydroxymyristoyl] glucosamine N-acyltransferase non-repeat region" evidence="8">
    <location>
        <begin position="27"/>
        <end position="92"/>
    </location>
</feature>
<dbReference type="AlphaFoldDB" id="A0A1L8CJU3"/>
<evidence type="ECO:0000256" key="3">
    <source>
        <dbReference type="ARBA" id="ARBA00022679"/>
    </source>
</evidence>
<comment type="similarity">
    <text evidence="7">Belongs to the transferase hexapeptide repeat family. LpxD subfamily.</text>
</comment>
<protein>
    <recommendedName>
        <fullName evidence="7">UDP-3-O-acylglucosamine N-acyltransferase</fullName>
        <ecNumber evidence="7">2.3.1.191</ecNumber>
    </recommendedName>
</protein>
<dbReference type="RefSeq" id="WP_072658387.1">
    <property type="nucleotide sequence ID" value="NZ_BDFD01000001.1"/>
</dbReference>
<keyword evidence="1 7" id="KW-0444">Lipid biosynthesis</keyword>
<evidence type="ECO:0000256" key="6">
    <source>
        <dbReference type="ARBA" id="ARBA00023315"/>
    </source>
</evidence>
<keyword evidence="11" id="KW-1185">Reference proteome</keyword>
<dbReference type="PANTHER" id="PTHR43378:SF2">
    <property type="entry name" value="UDP-3-O-ACYLGLUCOSAMINE N-ACYLTRANSFERASE 1, MITOCHONDRIAL-RELATED"/>
    <property type="match status" value="1"/>
</dbReference>
<keyword evidence="3 7" id="KW-0808">Transferase</keyword>
<feature type="active site" description="Proton acceptor" evidence="7">
    <location>
        <position position="243"/>
    </location>
</feature>
<keyword evidence="4 7" id="KW-0677">Repeat</keyword>
<evidence type="ECO:0000259" key="8">
    <source>
        <dbReference type="Pfam" id="PF04613"/>
    </source>
</evidence>
<evidence type="ECO:0000256" key="7">
    <source>
        <dbReference type="HAMAP-Rule" id="MF_00523"/>
    </source>
</evidence>
<dbReference type="GO" id="GO:0016410">
    <property type="term" value="F:N-acyltransferase activity"/>
    <property type="evidence" value="ECO:0007669"/>
    <property type="project" value="InterPro"/>
</dbReference>
<evidence type="ECO:0000259" key="9">
    <source>
        <dbReference type="Pfam" id="PF25087"/>
    </source>
</evidence>
<dbReference type="GO" id="GO:0009245">
    <property type="term" value="P:lipid A biosynthetic process"/>
    <property type="evidence" value="ECO:0007669"/>
    <property type="project" value="UniProtKB-UniRule"/>
</dbReference>
<proteinExistence type="inferred from homology"/>
<accession>A0A1L8CJU3</accession>
<dbReference type="NCBIfam" id="TIGR01853">
    <property type="entry name" value="lipid_A_lpxD"/>
    <property type="match status" value="1"/>
</dbReference>
<dbReference type="HAMAP" id="MF_00523">
    <property type="entry name" value="LpxD"/>
    <property type="match status" value="1"/>
</dbReference>
<comment type="pathway">
    <text evidence="7">Bacterial outer membrane biogenesis; LPS lipid A biosynthesis.</text>
</comment>
<name>A0A1L8CJU3_9PROT</name>
<dbReference type="PANTHER" id="PTHR43378">
    <property type="entry name" value="UDP-3-O-ACYLGLUCOSAMINE N-ACYLTRANSFERASE"/>
    <property type="match status" value="1"/>
</dbReference>
<dbReference type="STRING" id="1921010.MMIC_P0123"/>
<comment type="function">
    <text evidence="7">Catalyzes the N-acylation of UDP-3-O-acylglucosamine using 3-hydroxyacyl-ACP as the acyl donor. Is involved in the biosynthesis of lipid A, a phosphorylated glycolipid that anchors the lipopolysaccharide to the outer membrane of the cell.</text>
</comment>
<comment type="caution">
    <text evidence="10">The sequence shown here is derived from an EMBL/GenBank/DDBJ whole genome shotgun (WGS) entry which is preliminary data.</text>
</comment>
<dbReference type="EC" id="2.3.1.191" evidence="7"/>
<dbReference type="Pfam" id="PF04613">
    <property type="entry name" value="LpxD"/>
    <property type="match status" value="1"/>
</dbReference>
<dbReference type="Gene3D" id="2.160.10.10">
    <property type="entry name" value="Hexapeptide repeat proteins"/>
    <property type="match status" value="1"/>
</dbReference>
<dbReference type="OrthoDB" id="5294785at2"/>
<evidence type="ECO:0000256" key="5">
    <source>
        <dbReference type="ARBA" id="ARBA00023098"/>
    </source>
</evidence>
<dbReference type="Pfam" id="PF25087">
    <property type="entry name" value="GMPPB_C"/>
    <property type="match status" value="1"/>
</dbReference>
<dbReference type="InterPro" id="IPR011004">
    <property type="entry name" value="Trimer_LpxA-like_sf"/>
</dbReference>
<dbReference type="Gene3D" id="3.40.1390.10">
    <property type="entry name" value="MurE/MurF, N-terminal domain"/>
    <property type="match status" value="1"/>
</dbReference>
<dbReference type="UniPathway" id="UPA00973"/>
<dbReference type="NCBIfam" id="NF002060">
    <property type="entry name" value="PRK00892.1"/>
    <property type="match status" value="1"/>
</dbReference>
<dbReference type="CDD" id="cd03352">
    <property type="entry name" value="LbH_LpxD"/>
    <property type="match status" value="1"/>
</dbReference>
<dbReference type="Proteomes" id="UP000231632">
    <property type="component" value="Unassembled WGS sequence"/>
</dbReference>
<feature type="domain" description="Mannose-1-phosphate guanyltransferase C-terminal" evidence="9">
    <location>
        <begin position="107"/>
        <end position="185"/>
    </location>
</feature>
<comment type="catalytic activity">
    <reaction evidence="7">
        <text>a UDP-3-O-[(3R)-3-hydroxyacyl]-alpha-D-glucosamine + a (3R)-hydroxyacyl-[ACP] = a UDP-2-N,3-O-bis[(3R)-3-hydroxyacyl]-alpha-D-glucosamine + holo-[ACP] + H(+)</text>
        <dbReference type="Rhea" id="RHEA:53836"/>
        <dbReference type="Rhea" id="RHEA-COMP:9685"/>
        <dbReference type="Rhea" id="RHEA-COMP:9945"/>
        <dbReference type="ChEBI" id="CHEBI:15378"/>
        <dbReference type="ChEBI" id="CHEBI:64479"/>
        <dbReference type="ChEBI" id="CHEBI:78827"/>
        <dbReference type="ChEBI" id="CHEBI:137740"/>
        <dbReference type="ChEBI" id="CHEBI:137748"/>
        <dbReference type="EC" id="2.3.1.191"/>
    </reaction>
</comment>
<dbReference type="InterPro" id="IPR007691">
    <property type="entry name" value="LpxD"/>
</dbReference>
<dbReference type="SUPFAM" id="SSF51161">
    <property type="entry name" value="Trimeric LpxA-like enzymes"/>
    <property type="match status" value="1"/>
</dbReference>
<evidence type="ECO:0000313" key="10">
    <source>
        <dbReference type="EMBL" id="GAV19194.1"/>
    </source>
</evidence>
<gene>
    <name evidence="7" type="primary">lpxD</name>
    <name evidence="10" type="ORF">MMIC_P0123</name>
</gene>
<keyword evidence="5 7" id="KW-0443">Lipid metabolism</keyword>
<evidence type="ECO:0000256" key="1">
    <source>
        <dbReference type="ARBA" id="ARBA00022516"/>
    </source>
</evidence>
<dbReference type="EMBL" id="BDFD01000001">
    <property type="protein sequence ID" value="GAV19194.1"/>
    <property type="molecule type" value="Genomic_DNA"/>
</dbReference>